<feature type="transmembrane region" description="Helical" evidence="2">
    <location>
        <begin position="92"/>
        <end position="111"/>
    </location>
</feature>
<dbReference type="AlphaFoldDB" id="A0AA47IR73"/>
<dbReference type="Proteomes" id="UP001163127">
    <property type="component" value="Chromosome"/>
</dbReference>
<evidence type="ECO:0000256" key="1">
    <source>
        <dbReference type="SAM" id="MobiDB-lite"/>
    </source>
</evidence>
<feature type="compositionally biased region" description="Polar residues" evidence="1">
    <location>
        <begin position="193"/>
        <end position="205"/>
    </location>
</feature>
<feature type="region of interest" description="Disordered" evidence="1">
    <location>
        <begin position="585"/>
        <end position="604"/>
    </location>
</feature>
<feature type="compositionally biased region" description="Polar residues" evidence="1">
    <location>
        <begin position="12"/>
        <end position="22"/>
    </location>
</feature>
<evidence type="ECO:0000313" key="3">
    <source>
        <dbReference type="EMBL" id="WAL44089.1"/>
    </source>
</evidence>
<feature type="transmembrane region" description="Helical" evidence="2">
    <location>
        <begin position="217"/>
        <end position="238"/>
    </location>
</feature>
<feature type="transmembrane region" description="Helical" evidence="2">
    <location>
        <begin position="32"/>
        <end position="55"/>
    </location>
</feature>
<feature type="region of interest" description="Disordered" evidence="1">
    <location>
        <begin position="163"/>
        <end position="212"/>
    </location>
</feature>
<reference evidence="3" key="1">
    <citation type="submission" date="2022-11" db="EMBL/GenBank/DDBJ databases">
        <title>Dental biofilm bacteria. Genome sequencing and assembly.</title>
        <authorList>
            <person name="Robertsson C."/>
        </authorList>
    </citation>
    <scope>NUCLEOTIDE SEQUENCE</scope>
    <source>
        <strain evidence="3">CW</strain>
    </source>
</reference>
<evidence type="ECO:0000313" key="4">
    <source>
        <dbReference type="Proteomes" id="UP001163127"/>
    </source>
</evidence>
<keyword evidence="2" id="KW-0472">Membrane</keyword>
<organism evidence="3 4">
    <name type="scientific">Actinomyces naeslundii</name>
    <dbReference type="NCBI Taxonomy" id="1655"/>
    <lineage>
        <taxon>Bacteria</taxon>
        <taxon>Bacillati</taxon>
        <taxon>Actinomycetota</taxon>
        <taxon>Actinomycetes</taxon>
        <taxon>Actinomycetales</taxon>
        <taxon>Actinomycetaceae</taxon>
        <taxon>Actinomyces</taxon>
    </lineage>
</organism>
<name>A0AA47IR73_ACTNA</name>
<proteinExistence type="predicted"/>
<dbReference type="RefSeq" id="WP_144033454.1">
    <property type="nucleotide sequence ID" value="NZ_CP113787.1"/>
</dbReference>
<sequence length="693" mass="75739">MKDDDAALSKLSPRSGSTTSPPKQERWIIRSILSGISWAAGLATVALHVGAFIVWLHSPLSMAMGSMRVYAITAIIAIALCTWLLRPNQLRTSNYFFSATLLLFIATFILNQNVRSEVMSFTSSSSTVPSVAGWLLAGWVGVVITAVSYMLLQARDKRKFLRRPNTEDASKQEESSEKNCLPNDVLESKEGRQTGQERIQSTSYRSRAPRKERAKRLCTSAVSALTIAALAAMSPGTINHYLDPLIQSTTKAANSQASFPTVEEIQAGAGDRQSLQEPTWEKPLGDTRVDQMLMGKHNAVAVTNKGLYGINPSTGDLTWCFATTSPDVLDYDALRRTIENTSIYADKPAFTSPDGTWLAYAIDMTPENSHDTLTRIIILRTDTGEVAVDTQVSENVPTVQLTDSMVVINRKVYDLTSGKELDPLDAAVTVVPGPGGHANVLVKTDNEQPEAQSKTSVESLPETYLRASSDNRYKIEHQGLKRAWIPVGDVITSGGWIVTYVDDNDELTAQNIDSGSRIPLTGPSTNYQNVLQIEASQQAISVWTVDTAPNQELSQVSTPIYPVSLSVFDTRTGKSTTVDSSDLYRSTKRADDSSSSSTETDRAANGAVDTPQFFLQTDSYNTYYGKLAIRMGNDRVDQSIITTSDGRRLPWVRISIESPTPPDTYSLLSPEGMMITAEKNSISTSTLTGRKLL</sequence>
<protein>
    <submittedName>
        <fullName evidence="3">Uncharacterized protein</fullName>
    </submittedName>
</protein>
<evidence type="ECO:0000256" key="2">
    <source>
        <dbReference type="SAM" id="Phobius"/>
    </source>
</evidence>
<keyword evidence="2" id="KW-0812">Transmembrane</keyword>
<feature type="compositionally biased region" description="Basic and acidic residues" evidence="1">
    <location>
        <begin position="164"/>
        <end position="177"/>
    </location>
</feature>
<feature type="region of interest" description="Disordered" evidence="1">
    <location>
        <begin position="1"/>
        <end position="23"/>
    </location>
</feature>
<accession>A0AA47IR73</accession>
<gene>
    <name evidence="3" type="ORF">OFA60_05990</name>
</gene>
<keyword evidence="2" id="KW-1133">Transmembrane helix</keyword>
<dbReference type="EMBL" id="CP113787">
    <property type="protein sequence ID" value="WAL44089.1"/>
    <property type="molecule type" value="Genomic_DNA"/>
</dbReference>
<feature type="transmembrane region" description="Helical" evidence="2">
    <location>
        <begin position="67"/>
        <end position="85"/>
    </location>
</feature>
<feature type="transmembrane region" description="Helical" evidence="2">
    <location>
        <begin position="131"/>
        <end position="152"/>
    </location>
</feature>